<comment type="caution">
    <text evidence="1">The sequence shown here is derived from an EMBL/GenBank/DDBJ whole genome shotgun (WGS) entry which is preliminary data.</text>
</comment>
<evidence type="ECO:0000313" key="1">
    <source>
        <dbReference type="EMBL" id="CAG8538137.1"/>
    </source>
</evidence>
<dbReference type="Proteomes" id="UP000789901">
    <property type="component" value="Unassembled WGS sequence"/>
</dbReference>
<proteinExistence type="predicted"/>
<evidence type="ECO:0000313" key="2">
    <source>
        <dbReference type="Proteomes" id="UP000789901"/>
    </source>
</evidence>
<protein>
    <submittedName>
        <fullName evidence="1">16647_t:CDS:1</fullName>
    </submittedName>
</protein>
<sequence>MSQSFQHCHEGEGLGDVIKQRQNRERIQCAVIKDLFEKLNCLLSVYKMSKGEILKEDSLEEENFSEFSDSDYYFLGLQEFRNKNYEIALQYFEKIKNSEDITVKNLKNFENFENLKKTCKEYCYIIKIRSEEAFATFTFN</sequence>
<reference evidence="1 2" key="1">
    <citation type="submission" date="2021-06" db="EMBL/GenBank/DDBJ databases">
        <authorList>
            <person name="Kallberg Y."/>
            <person name="Tangrot J."/>
            <person name="Rosling A."/>
        </authorList>
    </citation>
    <scope>NUCLEOTIDE SEQUENCE [LARGE SCALE GENOMIC DNA]</scope>
    <source>
        <strain evidence="1 2">120-4 pot B 10/14</strain>
    </source>
</reference>
<accession>A0ABM8W6H1</accession>
<name>A0ABM8W6H1_GIGMA</name>
<gene>
    <name evidence="1" type="ORF">GMARGA_LOCUS3949</name>
</gene>
<organism evidence="1 2">
    <name type="scientific">Gigaspora margarita</name>
    <dbReference type="NCBI Taxonomy" id="4874"/>
    <lineage>
        <taxon>Eukaryota</taxon>
        <taxon>Fungi</taxon>
        <taxon>Fungi incertae sedis</taxon>
        <taxon>Mucoromycota</taxon>
        <taxon>Glomeromycotina</taxon>
        <taxon>Glomeromycetes</taxon>
        <taxon>Diversisporales</taxon>
        <taxon>Gigasporaceae</taxon>
        <taxon>Gigaspora</taxon>
    </lineage>
</organism>
<dbReference type="EMBL" id="CAJVQB010001493">
    <property type="protein sequence ID" value="CAG8538137.1"/>
    <property type="molecule type" value="Genomic_DNA"/>
</dbReference>
<keyword evidence="2" id="KW-1185">Reference proteome</keyword>